<gene>
    <name evidence="2" type="ORF">SMN809_LOCUS76765</name>
</gene>
<reference evidence="2" key="1">
    <citation type="submission" date="2021-02" db="EMBL/GenBank/DDBJ databases">
        <authorList>
            <person name="Nowell W R."/>
        </authorList>
    </citation>
    <scope>NUCLEOTIDE SEQUENCE</scope>
</reference>
<dbReference type="GO" id="GO:0030515">
    <property type="term" value="F:snoRNA binding"/>
    <property type="evidence" value="ECO:0007669"/>
    <property type="project" value="TreeGrafter"/>
</dbReference>
<dbReference type="GO" id="GO:0032040">
    <property type="term" value="C:small-subunit processome"/>
    <property type="evidence" value="ECO:0007669"/>
    <property type="project" value="TreeGrafter"/>
</dbReference>
<dbReference type="PANTHER" id="PTHR22734">
    <property type="entry name" value="U3 SMALL NUCLEOLAR RIBONUCLEOPROTEIN PROTEIN IMP4"/>
    <property type="match status" value="1"/>
</dbReference>
<dbReference type="PANTHER" id="PTHR22734:SF2">
    <property type="entry name" value="U3 SMALL NUCLEOLAR RIBONUCLEOPROTEIN PROTEIN IMP4"/>
    <property type="match status" value="1"/>
</dbReference>
<dbReference type="GO" id="GO:0042134">
    <property type="term" value="F:rRNA primary transcript binding"/>
    <property type="evidence" value="ECO:0007669"/>
    <property type="project" value="InterPro"/>
</dbReference>
<dbReference type="AlphaFoldDB" id="A0A8S3ISU8"/>
<dbReference type="SUPFAM" id="SSF52954">
    <property type="entry name" value="Class II aaRS ABD-related"/>
    <property type="match status" value="1"/>
</dbReference>
<protein>
    <recommendedName>
        <fullName evidence="1">Brix domain-containing protein</fullName>
    </recommendedName>
</protein>
<dbReference type="Gene3D" id="3.40.50.10480">
    <property type="entry name" value="Probable brix-domain ribosomal biogenesis protein"/>
    <property type="match status" value="1"/>
</dbReference>
<dbReference type="Pfam" id="PF04427">
    <property type="entry name" value="Brix"/>
    <property type="match status" value="1"/>
</dbReference>
<evidence type="ECO:0000313" key="3">
    <source>
        <dbReference type="Proteomes" id="UP000676336"/>
    </source>
</evidence>
<dbReference type="GO" id="GO:0034457">
    <property type="term" value="C:Mpp10 complex"/>
    <property type="evidence" value="ECO:0007669"/>
    <property type="project" value="TreeGrafter"/>
</dbReference>
<evidence type="ECO:0000259" key="1">
    <source>
        <dbReference type="PROSITE" id="PS50833"/>
    </source>
</evidence>
<dbReference type="InterPro" id="IPR044281">
    <property type="entry name" value="IMP4/RPF1"/>
</dbReference>
<organism evidence="2 3">
    <name type="scientific">Rotaria magnacalcarata</name>
    <dbReference type="NCBI Taxonomy" id="392030"/>
    <lineage>
        <taxon>Eukaryota</taxon>
        <taxon>Metazoa</taxon>
        <taxon>Spiralia</taxon>
        <taxon>Gnathifera</taxon>
        <taxon>Rotifera</taxon>
        <taxon>Eurotatoria</taxon>
        <taxon>Bdelloidea</taxon>
        <taxon>Philodinida</taxon>
        <taxon>Philodinidae</taxon>
        <taxon>Rotaria</taxon>
    </lineage>
</organism>
<evidence type="ECO:0000313" key="2">
    <source>
        <dbReference type="EMBL" id="CAF5205450.1"/>
    </source>
</evidence>
<feature type="non-terminal residue" evidence="2">
    <location>
        <position position="1"/>
    </location>
</feature>
<dbReference type="InterPro" id="IPR007109">
    <property type="entry name" value="Brix"/>
</dbReference>
<proteinExistence type="predicted"/>
<dbReference type="EMBL" id="CAJOBI010335661">
    <property type="protein sequence ID" value="CAF5205450.1"/>
    <property type="molecule type" value="Genomic_DNA"/>
</dbReference>
<dbReference type="PROSITE" id="PS50833">
    <property type="entry name" value="BRIX"/>
    <property type="match status" value="1"/>
</dbReference>
<sequence>PTAAFTLSNVVMRHDVPDVGPMSEQYPHLIFSNMTSKLGQRTMNVLKYLFPVPKDDSHRTITFVNQDDYISFRHHVYKKNEGQIELTEIGPRFEMKLYQIKLGTIDQLDACDTEWQYRPFMNTTKKRQFLANENDKE</sequence>
<feature type="domain" description="Brix" evidence="1">
    <location>
        <begin position="1"/>
        <end position="106"/>
    </location>
</feature>
<name>A0A8S3ISU8_9BILA</name>
<comment type="caution">
    <text evidence="2">The sequence shown here is derived from an EMBL/GenBank/DDBJ whole genome shotgun (WGS) entry which is preliminary data.</text>
</comment>
<dbReference type="GO" id="GO:0006364">
    <property type="term" value="P:rRNA processing"/>
    <property type="evidence" value="ECO:0007669"/>
    <property type="project" value="InterPro"/>
</dbReference>
<dbReference type="Proteomes" id="UP000676336">
    <property type="component" value="Unassembled WGS sequence"/>
</dbReference>
<accession>A0A8S3ISU8</accession>